<evidence type="ECO:0000256" key="1">
    <source>
        <dbReference type="SAM" id="Coils"/>
    </source>
</evidence>
<evidence type="ECO:0000256" key="2">
    <source>
        <dbReference type="SAM" id="SignalP"/>
    </source>
</evidence>
<organism evidence="3 4">
    <name type="scientific">Trinickia dinghuensis</name>
    <dbReference type="NCBI Taxonomy" id="2291023"/>
    <lineage>
        <taxon>Bacteria</taxon>
        <taxon>Pseudomonadati</taxon>
        <taxon>Pseudomonadota</taxon>
        <taxon>Betaproteobacteria</taxon>
        <taxon>Burkholderiales</taxon>
        <taxon>Burkholderiaceae</taxon>
        <taxon>Trinickia</taxon>
    </lineage>
</organism>
<dbReference type="AlphaFoldDB" id="A0A3D8JUZ6"/>
<keyword evidence="1" id="KW-0175">Coiled coil</keyword>
<accession>A0A3D8JUZ6</accession>
<evidence type="ECO:0000313" key="4">
    <source>
        <dbReference type="Proteomes" id="UP000256838"/>
    </source>
</evidence>
<evidence type="ECO:0008006" key="5">
    <source>
        <dbReference type="Google" id="ProtNLM"/>
    </source>
</evidence>
<keyword evidence="2" id="KW-0732">Signal</keyword>
<keyword evidence="4" id="KW-1185">Reference proteome</keyword>
<evidence type="ECO:0000313" key="3">
    <source>
        <dbReference type="EMBL" id="RDU96555.1"/>
    </source>
</evidence>
<dbReference type="OrthoDB" id="9035603at2"/>
<gene>
    <name evidence="3" type="ORF">DWV00_23520</name>
</gene>
<feature type="chain" id="PRO_5017713729" description="Periplasmic heavy metal sensor" evidence="2">
    <location>
        <begin position="31"/>
        <end position="187"/>
    </location>
</feature>
<sequence>MKQHSISRLSSRWVALAAAALALGFGTAYAAEGAMGAGGWHHGWHGRHHDDGMMLMMELGKLHNELKLTLTPAQEQAWQSALQTMKQAHEAARADHEAARKQFEALSRQSVIDLNAMHDAHEKLESQQHERREQVTAAWLKVYNSLNDQQKKVVSDDIKSRFARMEHRREWMKQGHDGAAKPAPSQN</sequence>
<dbReference type="InterPro" id="IPR012899">
    <property type="entry name" value="LTXXQ"/>
</dbReference>
<dbReference type="Gene3D" id="1.20.120.1490">
    <property type="match status" value="1"/>
</dbReference>
<comment type="caution">
    <text evidence="3">The sequence shown here is derived from an EMBL/GenBank/DDBJ whole genome shotgun (WGS) entry which is preliminary data.</text>
</comment>
<dbReference type="EMBL" id="QRGA01000014">
    <property type="protein sequence ID" value="RDU96555.1"/>
    <property type="molecule type" value="Genomic_DNA"/>
</dbReference>
<name>A0A3D8JUZ6_9BURK</name>
<dbReference type="Pfam" id="PF07813">
    <property type="entry name" value="LTXXQ"/>
    <property type="match status" value="1"/>
</dbReference>
<proteinExistence type="predicted"/>
<protein>
    <recommendedName>
        <fullName evidence="5">Periplasmic heavy metal sensor</fullName>
    </recommendedName>
</protein>
<feature type="signal peptide" evidence="2">
    <location>
        <begin position="1"/>
        <end position="30"/>
    </location>
</feature>
<dbReference type="RefSeq" id="WP_115536003.1">
    <property type="nucleotide sequence ID" value="NZ_QRGA01000014.1"/>
</dbReference>
<reference evidence="3 4" key="1">
    <citation type="submission" date="2018-08" db="EMBL/GenBank/DDBJ databases">
        <title>Paraburkholderia sp. DHOM06 isolated from forest soil.</title>
        <authorList>
            <person name="Gao Z.-H."/>
            <person name="Qiu L.-H."/>
        </authorList>
    </citation>
    <scope>NUCLEOTIDE SEQUENCE [LARGE SCALE GENOMIC DNA]</scope>
    <source>
        <strain evidence="3 4">DHOM06</strain>
    </source>
</reference>
<feature type="coiled-coil region" evidence="1">
    <location>
        <begin position="82"/>
        <end position="109"/>
    </location>
</feature>
<dbReference type="Proteomes" id="UP000256838">
    <property type="component" value="Unassembled WGS sequence"/>
</dbReference>